<sequence length="553" mass="60772">METRARWVTATALVITASLLAAGCSNGGGGEAAPPKESGGTSTAGEGKTGDAAPEARGSITASIYDRGSIPPEEGTADNNRWTKWLVENGPADVKFVPVPRWESKEKFNVMFASGSAPDLIFEYDTAYRNELISQKQLMPLNDLIEEHSVEYKALLEKYPLLRKVATREDGNMYEFGRLNGLLTNHIFFVRKDWLDKLGLGIPQTTEELYAAAEAFVKRDPDGNGQADTLAMGVTAVGDAILNEIFQNVGYKAVDGGLVKTTENNIAKHNFVKKLYDNGLIDKDFLTDKNSEKAKQDFINGKLGFYGANGGEAYATFTALKANFPDAKVMAIPLPASEFGRFSPVIGNPVQATAAINANAKDPVAVMKYVDFLVRESTMTTLQYGIEGEHYKAGDNGCPTPIDTEKNKKEQSWTADYRMLVSAALFGECAHFKNQLNPEDPVDAEYLEIIKQADAAYLNPETPMADLTHVEQMPTLPKDLQLIVTNTAEQMKSFMQQALIGGSKVTVEQAAADSQAFWEKAGGKQVDDWYVDWYANHAEDWILTKDIYEFKIE</sequence>
<dbReference type="AlphaFoldDB" id="A0A5R9GCG9"/>
<evidence type="ECO:0000313" key="4">
    <source>
        <dbReference type="Proteomes" id="UP000309676"/>
    </source>
</evidence>
<feature type="signal peptide" evidence="2">
    <location>
        <begin position="1"/>
        <end position="21"/>
    </location>
</feature>
<dbReference type="InterPro" id="IPR050490">
    <property type="entry name" value="Bact_solute-bd_prot1"/>
</dbReference>
<dbReference type="SUPFAM" id="SSF53850">
    <property type="entry name" value="Periplasmic binding protein-like II"/>
    <property type="match status" value="1"/>
</dbReference>
<reference evidence="3 4" key="1">
    <citation type="submission" date="2019-05" db="EMBL/GenBank/DDBJ databases">
        <authorList>
            <person name="Narsing Rao M.P."/>
            <person name="Li W.J."/>
        </authorList>
    </citation>
    <scope>NUCLEOTIDE SEQUENCE [LARGE SCALE GENOMIC DNA]</scope>
    <source>
        <strain evidence="3 4">SYSU_K30003</strain>
    </source>
</reference>
<feature type="region of interest" description="Disordered" evidence="1">
    <location>
        <begin position="27"/>
        <end position="78"/>
    </location>
</feature>
<dbReference type="RefSeq" id="WP_138192012.1">
    <property type="nucleotide sequence ID" value="NZ_VCIW01000001.1"/>
</dbReference>
<dbReference type="Gene3D" id="3.40.190.10">
    <property type="entry name" value="Periplasmic binding protein-like II"/>
    <property type="match status" value="2"/>
</dbReference>
<accession>A0A5R9GCG9</accession>
<dbReference type="OrthoDB" id="2506821at2"/>
<dbReference type="PANTHER" id="PTHR43649:SF12">
    <property type="entry name" value="DIACETYLCHITOBIOSE BINDING PROTEIN DASA"/>
    <property type="match status" value="1"/>
</dbReference>
<proteinExistence type="predicted"/>
<dbReference type="InterPro" id="IPR006059">
    <property type="entry name" value="SBP"/>
</dbReference>
<evidence type="ECO:0000256" key="1">
    <source>
        <dbReference type="SAM" id="MobiDB-lite"/>
    </source>
</evidence>
<keyword evidence="4" id="KW-1185">Reference proteome</keyword>
<dbReference type="Pfam" id="PF01547">
    <property type="entry name" value="SBP_bac_1"/>
    <property type="match status" value="1"/>
</dbReference>
<evidence type="ECO:0000256" key="2">
    <source>
        <dbReference type="SAM" id="SignalP"/>
    </source>
</evidence>
<evidence type="ECO:0000313" key="3">
    <source>
        <dbReference type="EMBL" id="TLS54167.1"/>
    </source>
</evidence>
<dbReference type="EMBL" id="VCIW01000001">
    <property type="protein sequence ID" value="TLS54167.1"/>
    <property type="molecule type" value="Genomic_DNA"/>
</dbReference>
<dbReference type="PANTHER" id="PTHR43649">
    <property type="entry name" value="ARABINOSE-BINDING PROTEIN-RELATED"/>
    <property type="match status" value="1"/>
</dbReference>
<dbReference type="PROSITE" id="PS51257">
    <property type="entry name" value="PROKAR_LIPOPROTEIN"/>
    <property type="match status" value="1"/>
</dbReference>
<protein>
    <submittedName>
        <fullName evidence="3">Extracellular solute-binding protein</fullName>
    </submittedName>
</protein>
<gene>
    <name evidence="3" type="ORF">FE782_02135</name>
</gene>
<dbReference type="Proteomes" id="UP000309676">
    <property type="component" value="Unassembled WGS sequence"/>
</dbReference>
<keyword evidence="2" id="KW-0732">Signal</keyword>
<feature type="chain" id="PRO_5038392649" evidence="2">
    <location>
        <begin position="22"/>
        <end position="553"/>
    </location>
</feature>
<organism evidence="3 4">
    <name type="scientific">Paenibacillus antri</name>
    <dbReference type="NCBI Taxonomy" id="2582848"/>
    <lineage>
        <taxon>Bacteria</taxon>
        <taxon>Bacillati</taxon>
        <taxon>Bacillota</taxon>
        <taxon>Bacilli</taxon>
        <taxon>Bacillales</taxon>
        <taxon>Paenibacillaceae</taxon>
        <taxon>Paenibacillus</taxon>
    </lineage>
</organism>
<comment type="caution">
    <text evidence="3">The sequence shown here is derived from an EMBL/GenBank/DDBJ whole genome shotgun (WGS) entry which is preliminary data.</text>
</comment>
<name>A0A5R9GCG9_9BACL</name>